<dbReference type="Pfam" id="PF00072">
    <property type="entry name" value="Response_reg"/>
    <property type="match status" value="1"/>
</dbReference>
<dbReference type="SMART" id="SM00448">
    <property type="entry name" value="REC"/>
    <property type="match status" value="1"/>
</dbReference>
<dbReference type="RefSeq" id="WP_015274640.1">
    <property type="nucleotide sequence ID" value="NC_019908.1"/>
</dbReference>
<dbReference type="Proteomes" id="UP000010793">
    <property type="component" value="Chromosome"/>
</dbReference>
<dbReference type="EMBL" id="CP002873">
    <property type="protein sequence ID" value="AGA66876.1"/>
    <property type="molecule type" value="Genomic_DNA"/>
</dbReference>
<evidence type="ECO:0000259" key="6">
    <source>
        <dbReference type="PROSITE" id="PS50110"/>
    </source>
</evidence>
<dbReference type="GO" id="GO:0000156">
    <property type="term" value="F:phosphorelay response regulator activity"/>
    <property type="evidence" value="ECO:0007669"/>
    <property type="project" value="InterPro"/>
</dbReference>
<evidence type="ECO:0000259" key="7">
    <source>
        <dbReference type="PROSITE" id="PS50122"/>
    </source>
</evidence>
<dbReference type="GO" id="GO:0005737">
    <property type="term" value="C:cytoplasm"/>
    <property type="evidence" value="ECO:0007669"/>
    <property type="project" value="InterPro"/>
</dbReference>
<dbReference type="AlphaFoldDB" id="A0A3B6VLW1"/>
<accession>A0A3B6VLW1</accession>
<dbReference type="PANTHER" id="PTHR42872:SF3">
    <property type="entry name" value="PROTEIN-GLUTAMATE METHYLESTERASE_PROTEIN-GLUTAMINE GLUTAMINASE 1"/>
    <property type="match status" value="1"/>
</dbReference>
<dbReference type="GO" id="GO:0008984">
    <property type="term" value="F:protein-glutamate methylesterase activity"/>
    <property type="evidence" value="ECO:0007669"/>
    <property type="project" value="UniProtKB-EC"/>
</dbReference>
<dbReference type="SUPFAM" id="SSF52172">
    <property type="entry name" value="CheY-like"/>
    <property type="match status" value="1"/>
</dbReference>
<dbReference type="Gene3D" id="3.40.50.180">
    <property type="entry name" value="Methylesterase CheB, C-terminal domain"/>
    <property type="match status" value="1"/>
</dbReference>
<dbReference type="Pfam" id="PF01339">
    <property type="entry name" value="CheB_methylest"/>
    <property type="match status" value="1"/>
</dbReference>
<evidence type="ECO:0000256" key="2">
    <source>
        <dbReference type="ARBA" id="ARBA00039140"/>
    </source>
</evidence>
<reference evidence="8 9" key="1">
    <citation type="journal article" date="2013" name="Genome Announc.">
        <title>Complete Genome Sequence of the Porcine Strain Brachyspira pilosicoli P43/6/78(T.).</title>
        <authorList>
            <person name="Lin C."/>
            <person name="den Bakker H.C."/>
            <person name="Suzuki H."/>
            <person name="Lefebure T."/>
            <person name="Ponnala L."/>
            <person name="Sun Q."/>
            <person name="Stanhope M.J."/>
            <person name="Wiedmann M."/>
            <person name="Duhamel G.E."/>
        </authorList>
    </citation>
    <scope>NUCLEOTIDE SEQUENCE [LARGE SCALE GENOMIC DNA]</scope>
    <source>
        <strain evidence="8 9">P43/6/78</strain>
    </source>
</reference>
<keyword evidence="1 4" id="KW-0378">Hydrolase</keyword>
<dbReference type="GO" id="GO:0006935">
    <property type="term" value="P:chemotaxis"/>
    <property type="evidence" value="ECO:0007669"/>
    <property type="project" value="UniProtKB-UniRule"/>
</dbReference>
<comment type="caution">
    <text evidence="5">Lacks conserved residue(s) required for the propagation of feature annotation.</text>
</comment>
<dbReference type="PROSITE" id="PS50110">
    <property type="entry name" value="RESPONSE_REGULATORY"/>
    <property type="match status" value="1"/>
</dbReference>
<dbReference type="PANTHER" id="PTHR42872">
    <property type="entry name" value="PROTEIN-GLUTAMATE METHYLESTERASE/PROTEIN-GLUTAMINE GLUTAMINASE"/>
    <property type="match status" value="1"/>
</dbReference>
<dbReference type="InterPro" id="IPR001789">
    <property type="entry name" value="Sig_transdc_resp-reg_receiver"/>
</dbReference>
<proteinExistence type="predicted"/>
<evidence type="ECO:0000313" key="9">
    <source>
        <dbReference type="Proteomes" id="UP000010793"/>
    </source>
</evidence>
<feature type="active site" evidence="4">
    <location>
        <position position="218"/>
    </location>
</feature>
<evidence type="ECO:0000313" key="8">
    <source>
        <dbReference type="EMBL" id="AGA66876.1"/>
    </source>
</evidence>
<dbReference type="CDD" id="cd16432">
    <property type="entry name" value="CheB_Rec"/>
    <property type="match status" value="1"/>
</dbReference>
<gene>
    <name evidence="8" type="ORF">BPP43_08405</name>
</gene>
<evidence type="ECO:0000256" key="3">
    <source>
        <dbReference type="ARBA" id="ARBA00048267"/>
    </source>
</evidence>
<protein>
    <recommendedName>
        <fullName evidence="2">protein-glutamate methylesterase</fullName>
        <ecNumber evidence="2">3.1.1.61</ecNumber>
    </recommendedName>
</protein>
<dbReference type="PROSITE" id="PS50122">
    <property type="entry name" value="CHEB"/>
    <property type="match status" value="1"/>
</dbReference>
<dbReference type="KEGG" id="bpip:BPP43_08405"/>
<dbReference type="SUPFAM" id="SSF52738">
    <property type="entry name" value="Methylesterase CheB, C-terminal domain"/>
    <property type="match status" value="1"/>
</dbReference>
<dbReference type="InterPro" id="IPR008248">
    <property type="entry name" value="CheB-like"/>
</dbReference>
<feature type="domain" description="CheB-type methylesterase" evidence="7">
    <location>
        <begin position="179"/>
        <end position="373"/>
    </location>
</feature>
<dbReference type="InterPro" id="IPR000673">
    <property type="entry name" value="Sig_transdc_resp-reg_Me-estase"/>
</dbReference>
<dbReference type="InterPro" id="IPR035909">
    <property type="entry name" value="CheB_C"/>
</dbReference>
<sequence>MGLFINILIAEDSKEVSDNIKKILLKNPAVKIVNIVNNGIDAYKTIINKKIDFAFVEFNLPMMSASELLKQLKKESINTKVIVLSTTDKNDDLNTRILNLGAFKIINKNAKIEYIENEISSIIINKNIKKEENIREIKIDESIKNNLFRNTTIQKNTINTFPHNISRVSDVIKKINYSDFKNPKLIAIGISTGGPKALRSLIPSIPKNFPIPILIAQHIPKDFSYSLAKGLNDVSQITVKEAEDNEEVKAGFAYICPGENNMGIYLDNDNIKIKLRPDLKLDLPYMPSVNHLFNTINDNLKDQAIAVIMTGMGNDGTEGMINLYNNKNLTIAQNKTTSTIFGMPKSAIENNAVHFIISLYDMAEFLVQYTTIKLKGLY</sequence>
<organism evidence="8 9">
    <name type="scientific">Brachyspira pilosicoli P43/6/78</name>
    <dbReference type="NCBI Taxonomy" id="1042417"/>
    <lineage>
        <taxon>Bacteria</taxon>
        <taxon>Pseudomonadati</taxon>
        <taxon>Spirochaetota</taxon>
        <taxon>Spirochaetia</taxon>
        <taxon>Brachyspirales</taxon>
        <taxon>Brachyspiraceae</taxon>
        <taxon>Brachyspira</taxon>
    </lineage>
</organism>
<name>A0A3B6VLW1_BRAPL</name>
<dbReference type="CDD" id="cd00156">
    <property type="entry name" value="REC"/>
    <property type="match status" value="1"/>
</dbReference>
<dbReference type="Gene3D" id="3.40.50.2300">
    <property type="match status" value="1"/>
</dbReference>
<evidence type="ECO:0000256" key="4">
    <source>
        <dbReference type="PROSITE-ProRule" id="PRU00050"/>
    </source>
</evidence>
<feature type="active site" evidence="4">
    <location>
        <position position="191"/>
    </location>
</feature>
<dbReference type="EC" id="3.1.1.61" evidence="2"/>
<dbReference type="InterPro" id="IPR011006">
    <property type="entry name" value="CheY-like_superfamily"/>
</dbReference>
<keyword evidence="4" id="KW-0145">Chemotaxis</keyword>
<feature type="active site" evidence="4">
    <location>
        <position position="315"/>
    </location>
</feature>
<evidence type="ECO:0000256" key="1">
    <source>
        <dbReference type="ARBA" id="ARBA00022801"/>
    </source>
</evidence>
<dbReference type="PIRSF" id="PIRSF000876">
    <property type="entry name" value="RR_chemtxs_CheB"/>
    <property type="match status" value="1"/>
</dbReference>
<keyword evidence="9" id="KW-1185">Reference proteome</keyword>
<comment type="catalytic activity">
    <reaction evidence="3">
        <text>[protein]-L-glutamate 5-O-methyl ester + H2O = L-glutamyl-[protein] + methanol + H(+)</text>
        <dbReference type="Rhea" id="RHEA:23236"/>
        <dbReference type="Rhea" id="RHEA-COMP:10208"/>
        <dbReference type="Rhea" id="RHEA-COMP:10311"/>
        <dbReference type="ChEBI" id="CHEBI:15377"/>
        <dbReference type="ChEBI" id="CHEBI:15378"/>
        <dbReference type="ChEBI" id="CHEBI:17790"/>
        <dbReference type="ChEBI" id="CHEBI:29973"/>
        <dbReference type="ChEBI" id="CHEBI:82795"/>
        <dbReference type="EC" id="3.1.1.61"/>
    </reaction>
</comment>
<evidence type="ECO:0000256" key="5">
    <source>
        <dbReference type="PROSITE-ProRule" id="PRU00169"/>
    </source>
</evidence>
<feature type="domain" description="Response regulatory" evidence="6">
    <location>
        <begin position="6"/>
        <end position="123"/>
    </location>
</feature>